<dbReference type="AlphaFoldDB" id="A0A0M3USM8"/>
<keyword evidence="1 4" id="KW-0489">Methyltransferase</keyword>
<dbReference type="GO" id="GO:0000287">
    <property type="term" value="F:magnesium ion binding"/>
    <property type="evidence" value="ECO:0007669"/>
    <property type="project" value="UniProtKB-UniRule"/>
</dbReference>
<keyword evidence="4" id="KW-0819">tRNA processing</keyword>
<dbReference type="GO" id="GO:0008757">
    <property type="term" value="F:S-adenosylmethionine-dependent methyltransferase activity"/>
    <property type="evidence" value="ECO:0007669"/>
    <property type="project" value="TreeGrafter"/>
</dbReference>
<keyword evidence="2 4" id="KW-0808">Transferase</keyword>
<dbReference type="GO" id="GO:0030488">
    <property type="term" value="P:tRNA methylation"/>
    <property type="evidence" value="ECO:0007669"/>
    <property type="project" value="UniProtKB-UniRule"/>
</dbReference>
<accession>A0A0M3USM8</accession>
<evidence type="ECO:0000313" key="5">
    <source>
        <dbReference type="EMBL" id="ALF18363.1"/>
    </source>
</evidence>
<protein>
    <recommendedName>
        <fullName evidence="4">tRNA 5-hydroxyuridine methyltransferase</fullName>
        <ecNumber evidence="4">2.1.1.-</ecNumber>
    </recommendedName>
    <alternativeName>
        <fullName evidence="4">ho5U methyltransferase</fullName>
    </alternativeName>
</protein>
<gene>
    <name evidence="4" type="primary">trmR</name>
    <name evidence="5" type="ORF">RN98_09315</name>
</gene>
<dbReference type="EC" id="2.1.1.-" evidence="4"/>
<dbReference type="GO" id="GO:0016300">
    <property type="term" value="F:tRNA (uridine) methyltransferase activity"/>
    <property type="evidence" value="ECO:0007669"/>
    <property type="project" value="UniProtKB-UniRule"/>
</dbReference>
<keyword evidence="4" id="KW-0460">Magnesium</keyword>
<dbReference type="EMBL" id="CP012713">
    <property type="protein sequence ID" value="ALF18363.1"/>
    <property type="molecule type" value="Genomic_DNA"/>
</dbReference>
<feature type="binding site" evidence="4">
    <location>
        <position position="91"/>
    </location>
    <ligand>
        <name>S-adenosyl-L-methionine</name>
        <dbReference type="ChEBI" id="CHEBI:59789"/>
    </ligand>
</feature>
<comment type="catalytic activity">
    <reaction evidence="4">
        <text>5-hydroxyuridine(34) in tRNA + S-adenosyl-L-methionine = 5-methoxyuridine(34) in tRNA + S-adenosyl-L-homocysteine + H(+)</text>
        <dbReference type="Rhea" id="RHEA:60524"/>
        <dbReference type="Rhea" id="RHEA-COMP:13381"/>
        <dbReference type="Rhea" id="RHEA-COMP:15591"/>
        <dbReference type="ChEBI" id="CHEBI:15378"/>
        <dbReference type="ChEBI" id="CHEBI:57856"/>
        <dbReference type="ChEBI" id="CHEBI:59789"/>
        <dbReference type="ChEBI" id="CHEBI:136877"/>
        <dbReference type="ChEBI" id="CHEBI:143860"/>
    </reaction>
</comment>
<dbReference type="GO" id="GO:0008171">
    <property type="term" value="F:O-methyltransferase activity"/>
    <property type="evidence" value="ECO:0007669"/>
    <property type="project" value="InterPro"/>
</dbReference>
<dbReference type="PROSITE" id="PS51682">
    <property type="entry name" value="SAM_OMT_I"/>
    <property type="match status" value="1"/>
</dbReference>
<dbReference type="Gene3D" id="3.40.50.150">
    <property type="entry name" value="Vaccinia Virus protein VP39"/>
    <property type="match status" value="1"/>
</dbReference>
<evidence type="ECO:0000256" key="3">
    <source>
        <dbReference type="ARBA" id="ARBA00022691"/>
    </source>
</evidence>
<evidence type="ECO:0000256" key="4">
    <source>
        <dbReference type="HAMAP-Rule" id="MF_02217"/>
    </source>
</evidence>
<name>A0A0M3USM8_9FUSO</name>
<keyword evidence="4" id="KW-0479">Metal-binding</keyword>
<evidence type="ECO:0000256" key="2">
    <source>
        <dbReference type="ARBA" id="ARBA00022679"/>
    </source>
</evidence>
<dbReference type="InterPro" id="IPR043675">
    <property type="entry name" value="TrmR_methyltr"/>
</dbReference>
<dbReference type="RefSeq" id="WP_060676560.1">
    <property type="nucleotide sequence ID" value="NZ_CP012713.1"/>
</dbReference>
<dbReference type="PATRIC" id="fig|76859.3.peg.1880"/>
<keyword evidence="3 4" id="KW-0949">S-adenosyl-L-methionine</keyword>
<comment type="similarity">
    <text evidence="4">Belongs to the class I-like SAM-binding methyltransferase superfamily. Cation-dependent O-methyltransferase family.</text>
</comment>
<reference evidence="5 6" key="1">
    <citation type="submission" date="2015-09" db="EMBL/GenBank/DDBJ databases">
        <authorList>
            <person name="Jackson K.R."/>
            <person name="Lunt B.L."/>
            <person name="Fisher J.N.B."/>
            <person name="Gardner A.V."/>
            <person name="Bailey M.E."/>
            <person name="Deus L.M."/>
            <person name="Earl A.S."/>
            <person name="Gibby P.D."/>
            <person name="Hartmann K.A."/>
            <person name="Liu J.E."/>
            <person name="Manci A.M."/>
            <person name="Nielsen D.A."/>
            <person name="Solomon M.B."/>
            <person name="Breakwell D.P."/>
            <person name="Burnett S.H."/>
            <person name="Grose J.H."/>
        </authorList>
    </citation>
    <scope>NUCLEOTIDE SEQUENCE [LARGE SCALE GENOMIC DNA]</scope>
    <source>
        <strain evidence="5 6">KCOM 1279</strain>
    </source>
</reference>
<evidence type="ECO:0000313" key="6">
    <source>
        <dbReference type="Proteomes" id="UP000063147"/>
    </source>
</evidence>
<dbReference type="InterPro" id="IPR050362">
    <property type="entry name" value="Cation-dep_OMT"/>
</dbReference>
<organism evidence="5">
    <name type="scientific">Fusobacterium animalis</name>
    <dbReference type="NCBI Taxonomy" id="76859"/>
    <lineage>
        <taxon>Bacteria</taxon>
        <taxon>Fusobacteriati</taxon>
        <taxon>Fusobacteriota</taxon>
        <taxon>Fusobacteriia</taxon>
        <taxon>Fusobacteriales</taxon>
        <taxon>Fusobacteriaceae</taxon>
        <taxon>Fusobacterium</taxon>
    </lineage>
</organism>
<sequence length="215" mass="24898">MLEELKEANEYISSKIDKYRSANLLIKEIEKDAEINNIPIISKEIREYLKFIIRTNKNIKNILEIGTATGYSGIIMSEEIQDRNGNLTTIEIDGDRFKIAQSNFEKSNLKGIEQILGDATEEIEKLNKTFDFIFIDAAKGQYKKFFEDSYKLLNEGGIVFIDNILFRGYLYKKSPKRFKTIVKRLNEFIDHLYENFDSVTLLPISDGVMLVSKII</sequence>
<dbReference type="PANTHER" id="PTHR10509">
    <property type="entry name" value="O-METHYLTRANSFERASE-RELATED"/>
    <property type="match status" value="1"/>
</dbReference>
<evidence type="ECO:0000256" key="1">
    <source>
        <dbReference type="ARBA" id="ARBA00022603"/>
    </source>
</evidence>
<feature type="binding site" evidence="4">
    <location>
        <position position="163"/>
    </location>
    <ligand>
        <name>Mg(2+)</name>
        <dbReference type="ChEBI" id="CHEBI:18420"/>
    </ligand>
</feature>
<feature type="binding site" evidence="4">
    <location>
        <position position="72"/>
    </location>
    <ligand>
        <name>S-adenosyl-L-methionine</name>
        <dbReference type="ChEBI" id="CHEBI:59789"/>
    </ligand>
</feature>
<feature type="binding site" evidence="4">
    <location>
        <position position="136"/>
    </location>
    <ligand>
        <name>S-adenosyl-L-methionine</name>
        <dbReference type="ChEBI" id="CHEBI:59789"/>
    </ligand>
</feature>
<dbReference type="OrthoDB" id="9799672at2"/>
<dbReference type="HAMAP" id="MF_02217">
    <property type="entry name" value="TrmR_methyltr"/>
    <property type="match status" value="1"/>
</dbReference>
<comment type="subunit">
    <text evidence="4">Homodimer.</text>
</comment>
<dbReference type="SUPFAM" id="SSF53335">
    <property type="entry name" value="S-adenosyl-L-methionine-dependent methyltransferases"/>
    <property type="match status" value="1"/>
</dbReference>
<feature type="binding site" evidence="4">
    <location>
        <position position="41"/>
    </location>
    <ligand>
        <name>S-adenosyl-L-methionine</name>
        <dbReference type="ChEBI" id="CHEBI:59789"/>
    </ligand>
</feature>
<dbReference type="CDD" id="cd02440">
    <property type="entry name" value="AdoMet_MTases"/>
    <property type="match status" value="1"/>
</dbReference>
<comment type="function">
    <text evidence="4">Catalyzes the methylation of 5-hydroxyuridine (ho5U) to form 5-methoxyuridine (mo5U) at position 34 in tRNAs.</text>
</comment>
<proteinExistence type="inferred from homology"/>
<dbReference type="InterPro" id="IPR002935">
    <property type="entry name" value="SAM_O-MeTrfase"/>
</dbReference>
<feature type="binding site" evidence="4">
    <location>
        <position position="136"/>
    </location>
    <ligand>
        <name>Mg(2+)</name>
        <dbReference type="ChEBI" id="CHEBI:18420"/>
    </ligand>
</feature>
<dbReference type="Pfam" id="PF01596">
    <property type="entry name" value="Methyltransf_3"/>
    <property type="match status" value="1"/>
</dbReference>
<dbReference type="InterPro" id="IPR029063">
    <property type="entry name" value="SAM-dependent_MTases_sf"/>
</dbReference>
<feature type="binding site" evidence="4">
    <location>
        <position position="162"/>
    </location>
    <ligand>
        <name>Mg(2+)</name>
        <dbReference type="ChEBI" id="CHEBI:18420"/>
    </ligand>
</feature>
<dbReference type="PANTHER" id="PTHR10509:SF14">
    <property type="entry name" value="CAFFEOYL-COA O-METHYLTRANSFERASE 3-RELATED"/>
    <property type="match status" value="1"/>
</dbReference>
<feature type="binding site" evidence="4">
    <location>
        <begin position="118"/>
        <end position="119"/>
    </location>
    <ligand>
        <name>S-adenosyl-L-methionine</name>
        <dbReference type="ChEBI" id="CHEBI:59789"/>
    </ligand>
</feature>
<dbReference type="Proteomes" id="UP000063147">
    <property type="component" value="Chromosome"/>
</dbReference>